<evidence type="ECO:0000259" key="4">
    <source>
        <dbReference type="PROSITE" id="PS00662"/>
    </source>
</evidence>
<name>A0A430B2N7_9ENTE</name>
<gene>
    <name evidence="5" type="ORF">CBF27_00960</name>
</gene>
<proteinExistence type="inferred from homology"/>
<organism evidence="5 6">
    <name type="scientific">Vagococcus acidifermentans</name>
    <dbReference type="NCBI Taxonomy" id="564710"/>
    <lineage>
        <taxon>Bacteria</taxon>
        <taxon>Bacillati</taxon>
        <taxon>Bacillota</taxon>
        <taxon>Bacilli</taxon>
        <taxon>Lactobacillales</taxon>
        <taxon>Enterococcaceae</taxon>
        <taxon>Vagococcus</taxon>
    </lineage>
</organism>
<dbReference type="NCBIfam" id="NF041000">
    <property type="entry name" value="ATPase_ComGA"/>
    <property type="match status" value="1"/>
</dbReference>
<sequence length="341" mass="39154">MALTEKQEDIKRYALSLIGHGRRHHADDLYLFPVRDGYELSFRYVSEKKRYAEVSLAQGQKLLLFYKFMAEMDVSEKRRPQVGAGTIETADGAQRLRFATIGEYRNHEAMVIRFLYDIQQESALCFLFPEQYRQLGEQVLDYGLYLFSGPTGSGKTTTMYALARTLIQKRRRQVITVEDPVEIEVADFLQLQVNAKINVGYEAALKSCLRFRPDILIVGEIRDSETAKTAVRAALTGHTVFSTIHGMNKESVLSRMLEFGVLPSDLRQSLQGIIYQRLIPCLAQTPADSQLNGVLFDTLFFKRKETYDKQVDIQGTDWNALLKTARDEQLISEEVFRTYRF</sequence>
<dbReference type="EMBL" id="NGKC01000001">
    <property type="protein sequence ID" value="RSU14584.1"/>
    <property type="molecule type" value="Genomic_DNA"/>
</dbReference>
<dbReference type="PANTHER" id="PTHR30258:SF2">
    <property type="entry name" value="COMG OPERON PROTEIN 1"/>
    <property type="match status" value="1"/>
</dbReference>
<keyword evidence="6" id="KW-1185">Reference proteome</keyword>
<dbReference type="Gene3D" id="3.40.50.300">
    <property type="entry name" value="P-loop containing nucleotide triphosphate hydrolases"/>
    <property type="match status" value="1"/>
</dbReference>
<dbReference type="GO" id="GO:0016887">
    <property type="term" value="F:ATP hydrolysis activity"/>
    <property type="evidence" value="ECO:0007669"/>
    <property type="project" value="TreeGrafter"/>
</dbReference>
<keyword evidence="3" id="KW-0067">ATP-binding</keyword>
<keyword evidence="2" id="KW-0547">Nucleotide-binding</keyword>
<dbReference type="OrthoDB" id="9808272at2"/>
<dbReference type="GO" id="GO:0005886">
    <property type="term" value="C:plasma membrane"/>
    <property type="evidence" value="ECO:0007669"/>
    <property type="project" value="TreeGrafter"/>
</dbReference>
<dbReference type="InterPro" id="IPR001482">
    <property type="entry name" value="T2SS/T4SS_dom"/>
</dbReference>
<dbReference type="SUPFAM" id="SSF52540">
    <property type="entry name" value="P-loop containing nucleoside triphosphate hydrolases"/>
    <property type="match status" value="1"/>
</dbReference>
<dbReference type="CDD" id="cd01129">
    <property type="entry name" value="PulE-GspE-like"/>
    <property type="match status" value="1"/>
</dbReference>
<accession>A0A430B2N7</accession>
<dbReference type="GO" id="GO:0005524">
    <property type="term" value="F:ATP binding"/>
    <property type="evidence" value="ECO:0007669"/>
    <property type="project" value="UniProtKB-KW"/>
</dbReference>
<reference evidence="5 6" key="1">
    <citation type="submission" date="2017-05" db="EMBL/GenBank/DDBJ databases">
        <title>Vagococcus spp. assemblies.</title>
        <authorList>
            <person name="Gulvik C.A."/>
        </authorList>
    </citation>
    <scope>NUCLEOTIDE SEQUENCE [LARGE SCALE GENOMIC DNA]</scope>
    <source>
        <strain evidence="5 6">LMG 24798</strain>
    </source>
</reference>
<evidence type="ECO:0000256" key="1">
    <source>
        <dbReference type="ARBA" id="ARBA00006611"/>
    </source>
</evidence>
<dbReference type="InterPro" id="IPR003593">
    <property type="entry name" value="AAA+_ATPase"/>
</dbReference>
<dbReference type="SMART" id="SM00382">
    <property type="entry name" value="AAA"/>
    <property type="match status" value="1"/>
</dbReference>
<evidence type="ECO:0000313" key="6">
    <source>
        <dbReference type="Proteomes" id="UP000286773"/>
    </source>
</evidence>
<comment type="caution">
    <text evidence="5">The sequence shown here is derived from an EMBL/GenBank/DDBJ whole genome shotgun (WGS) entry which is preliminary data.</text>
</comment>
<dbReference type="InterPro" id="IPR027417">
    <property type="entry name" value="P-loop_NTPase"/>
</dbReference>
<evidence type="ECO:0000256" key="3">
    <source>
        <dbReference type="ARBA" id="ARBA00022840"/>
    </source>
</evidence>
<dbReference type="PANTHER" id="PTHR30258">
    <property type="entry name" value="TYPE II SECRETION SYSTEM PROTEIN GSPE-RELATED"/>
    <property type="match status" value="1"/>
</dbReference>
<comment type="similarity">
    <text evidence="1">Belongs to the GSP E family.</text>
</comment>
<protein>
    <recommendedName>
        <fullName evidence="4">Bacterial type II secretion system protein E domain-containing protein</fullName>
    </recommendedName>
</protein>
<dbReference type="AlphaFoldDB" id="A0A430B2N7"/>
<feature type="domain" description="Bacterial type II secretion system protein E" evidence="4">
    <location>
        <begin position="209"/>
        <end position="223"/>
    </location>
</feature>
<dbReference type="Pfam" id="PF00437">
    <property type="entry name" value="T2SSE"/>
    <property type="match status" value="1"/>
</dbReference>
<evidence type="ECO:0000313" key="5">
    <source>
        <dbReference type="EMBL" id="RSU14584.1"/>
    </source>
</evidence>
<dbReference type="PROSITE" id="PS00662">
    <property type="entry name" value="T2SP_E"/>
    <property type="match status" value="1"/>
</dbReference>
<evidence type="ECO:0000256" key="2">
    <source>
        <dbReference type="ARBA" id="ARBA00022741"/>
    </source>
</evidence>
<dbReference type="Gene3D" id="3.30.450.90">
    <property type="match status" value="1"/>
</dbReference>
<dbReference type="InterPro" id="IPR047667">
    <property type="entry name" value="ATPase_ComGA"/>
</dbReference>
<dbReference type="RefSeq" id="WP_126811474.1">
    <property type="nucleotide sequence ID" value="NZ_NGKC01000001.1"/>
</dbReference>
<dbReference type="Proteomes" id="UP000286773">
    <property type="component" value="Unassembled WGS sequence"/>
</dbReference>